<keyword evidence="3" id="KW-1185">Reference proteome</keyword>
<evidence type="ECO:0000313" key="2">
    <source>
        <dbReference type="EMBL" id="OLF05927.1"/>
    </source>
</evidence>
<dbReference type="AlphaFoldDB" id="A0A7Z1AUE1"/>
<accession>A0A7Z1AUE1</accession>
<organism evidence="2 3">
    <name type="scientific">Actinophytocola xinjiangensis</name>
    <dbReference type="NCBI Taxonomy" id="485602"/>
    <lineage>
        <taxon>Bacteria</taxon>
        <taxon>Bacillati</taxon>
        <taxon>Actinomycetota</taxon>
        <taxon>Actinomycetes</taxon>
        <taxon>Pseudonocardiales</taxon>
        <taxon>Pseudonocardiaceae</taxon>
    </lineage>
</organism>
<reference evidence="2 3" key="1">
    <citation type="submission" date="2016-12" db="EMBL/GenBank/DDBJ databases">
        <title>The draft genome sequence of Actinophytocola xinjiangensis.</title>
        <authorList>
            <person name="Wang W."/>
            <person name="Yuan L."/>
        </authorList>
    </citation>
    <scope>NUCLEOTIDE SEQUENCE [LARGE SCALE GENOMIC DNA]</scope>
    <source>
        <strain evidence="2 3">CGMCC 4.4663</strain>
    </source>
</reference>
<feature type="transmembrane region" description="Helical" evidence="1">
    <location>
        <begin position="9"/>
        <end position="30"/>
    </location>
</feature>
<evidence type="ECO:0000256" key="1">
    <source>
        <dbReference type="SAM" id="Phobius"/>
    </source>
</evidence>
<comment type="caution">
    <text evidence="2">The sequence shown here is derived from an EMBL/GenBank/DDBJ whole genome shotgun (WGS) entry which is preliminary data.</text>
</comment>
<keyword evidence="1" id="KW-1133">Transmembrane helix</keyword>
<sequence length="161" mass="17431">MPQPVRRTVLVLHVMTAVGWLGVTFADLALGATALTTDSPELQHSMLNALGVIADVVLIPIAWIAFATGLLLALGTKWGLVRHKWVLTKFLLTTVVVLLTTFSLVPELQSRRDAVETTAADQLVTLDDMALVSAGIVSTSVYTICVLLSVVKPWGRTRWGR</sequence>
<evidence type="ECO:0000313" key="3">
    <source>
        <dbReference type="Proteomes" id="UP000185696"/>
    </source>
</evidence>
<feature type="transmembrane region" description="Helical" evidence="1">
    <location>
        <begin position="130"/>
        <end position="151"/>
    </location>
</feature>
<proteinExistence type="predicted"/>
<keyword evidence="1" id="KW-0472">Membrane</keyword>
<dbReference type="EMBL" id="MSIF01000025">
    <property type="protein sequence ID" value="OLF05927.1"/>
    <property type="molecule type" value="Genomic_DNA"/>
</dbReference>
<protein>
    <recommendedName>
        <fullName evidence="4">DUF2269 domain-containing protein</fullName>
    </recommendedName>
</protein>
<feature type="transmembrane region" description="Helical" evidence="1">
    <location>
        <begin position="50"/>
        <end position="74"/>
    </location>
</feature>
<keyword evidence="1" id="KW-0812">Transmembrane</keyword>
<name>A0A7Z1AUE1_9PSEU</name>
<evidence type="ECO:0008006" key="4">
    <source>
        <dbReference type="Google" id="ProtNLM"/>
    </source>
</evidence>
<feature type="transmembrane region" description="Helical" evidence="1">
    <location>
        <begin position="86"/>
        <end position="105"/>
    </location>
</feature>
<gene>
    <name evidence="2" type="ORF">BLA60_34265</name>
</gene>
<dbReference type="Proteomes" id="UP000185696">
    <property type="component" value="Unassembled WGS sequence"/>
</dbReference>